<comment type="catalytic activity">
    <reaction evidence="1">
        <text>lipid IVA (E. coli) + CMP-3-deoxy-beta-D-manno-octulosonate = alpha-Kdo-(2-&gt;6)-lipid IVA (E. coli) + CMP + H(+)</text>
        <dbReference type="Rhea" id="RHEA:28066"/>
        <dbReference type="ChEBI" id="CHEBI:15378"/>
        <dbReference type="ChEBI" id="CHEBI:58603"/>
        <dbReference type="ChEBI" id="CHEBI:60364"/>
        <dbReference type="ChEBI" id="CHEBI:60377"/>
        <dbReference type="ChEBI" id="CHEBI:85987"/>
        <dbReference type="EC" id="2.4.99.12"/>
    </reaction>
</comment>
<dbReference type="Gene3D" id="3.40.50.2000">
    <property type="entry name" value="Glycogen Phosphorylase B"/>
    <property type="match status" value="1"/>
</dbReference>
<dbReference type="InterPro" id="IPR039901">
    <property type="entry name" value="Kdotransferase"/>
</dbReference>
<dbReference type="AlphaFoldDB" id="A0A1N6HKS3"/>
<dbReference type="GO" id="GO:0009245">
    <property type="term" value="P:lipid A biosynthetic process"/>
    <property type="evidence" value="ECO:0007669"/>
    <property type="project" value="TreeGrafter"/>
</dbReference>
<comment type="subcellular location">
    <subcellularLocation>
        <location evidence="1">Cell membrane</location>
    </subcellularLocation>
</comment>
<gene>
    <name evidence="2" type="ORF">SAMN05444002_3467</name>
</gene>
<protein>
    <recommendedName>
        <fullName evidence="1">3-deoxy-D-manno-octulosonic acid transferase</fullName>
        <shortName evidence="1">Kdo transferase</shortName>
        <ecNumber evidence="1">2.4.99.12</ecNumber>
    </recommendedName>
    <alternativeName>
        <fullName evidence="1">Lipid IV(A) 3-deoxy-D-manno-octulosonic acid transferase</fullName>
    </alternativeName>
</protein>
<sequence>MSRFPLSRAFAGLTGRSQPAAGAAAGKTRPPGRLVWVHVAEGCSPATLEDLGRTLAEVHPVSLLVTGLPEQPDFSGDAKLLYRRAPEPGRAGLRDFLFEWRPDIALWVGTPRDIALLTAMGTACPTTLVAPGEEGLAGANRATRAALRLVSELWVGSAAAAGAARAAGVGPTRIRLTGPLVAPPAPPPCIESDRADLAERLSARPVWLAARPLAQELGHVLAAHRAALAIAHRAILLLVPGADCPDDDALAVELAEQGLTSAFRARGEEPLDTTEVYVTDRLSPEEDGLWFRLAPLCFLGGTLTPGGPVQASAPAAALGSAITFGPHGGGEEAAIMARLAGAGAARALANGEALPSAVAELLAPDRAAELAAAAWTEISEGAAVIARLAAHLATLLDTRDAI</sequence>
<comment type="similarity">
    <text evidence="1">Belongs to the glycosyltransferase group 1 family.</text>
</comment>
<dbReference type="STRING" id="1217970.SAMN05444002_3467"/>
<dbReference type="GO" id="GO:0005886">
    <property type="term" value="C:plasma membrane"/>
    <property type="evidence" value="ECO:0007669"/>
    <property type="project" value="UniProtKB-SubCell"/>
</dbReference>
<keyword evidence="1" id="KW-0448">Lipopolysaccharide biosynthesis</keyword>
<keyword evidence="3" id="KW-1185">Reference proteome</keyword>
<comment type="function">
    <text evidence="1">Involved in lipopolysaccharide (LPS) biosynthesis. Catalyzes the transfer of 3-deoxy-D-manno-octulosonate (Kdo) residue(s) from CMP-Kdo to lipid IV(A), the tetraacyldisaccharide-1,4'-bisphosphate precursor of lipid A.</text>
</comment>
<dbReference type="RefSeq" id="WP_074257368.1">
    <property type="nucleotide sequence ID" value="NZ_FSRL01000001.1"/>
</dbReference>
<keyword evidence="1" id="KW-0472">Membrane</keyword>
<evidence type="ECO:0000256" key="1">
    <source>
        <dbReference type="RuleBase" id="RU365103"/>
    </source>
</evidence>
<evidence type="ECO:0000313" key="3">
    <source>
        <dbReference type="Proteomes" id="UP000184932"/>
    </source>
</evidence>
<dbReference type="SUPFAM" id="SSF53756">
    <property type="entry name" value="UDP-Glycosyltransferase/glycogen phosphorylase"/>
    <property type="match status" value="1"/>
</dbReference>
<evidence type="ECO:0000313" key="2">
    <source>
        <dbReference type="EMBL" id="SIO20353.1"/>
    </source>
</evidence>
<reference evidence="3" key="1">
    <citation type="submission" date="2016-11" db="EMBL/GenBank/DDBJ databases">
        <authorList>
            <person name="Varghese N."/>
            <person name="Submissions S."/>
        </authorList>
    </citation>
    <scope>NUCLEOTIDE SEQUENCE [LARGE SCALE GENOMIC DNA]</scope>
    <source>
        <strain evidence="3">DSM 29440</strain>
    </source>
</reference>
<dbReference type="OrthoDB" id="9789797at2"/>
<keyword evidence="1" id="KW-1003">Cell membrane</keyword>
<dbReference type="EMBL" id="FSRL01000001">
    <property type="protein sequence ID" value="SIO20353.1"/>
    <property type="molecule type" value="Genomic_DNA"/>
</dbReference>
<accession>A0A1N6HKS3</accession>
<proteinExistence type="inferred from homology"/>
<organism evidence="2 3">
    <name type="scientific">Vannielia litorea</name>
    <dbReference type="NCBI Taxonomy" id="1217970"/>
    <lineage>
        <taxon>Bacteria</taxon>
        <taxon>Pseudomonadati</taxon>
        <taxon>Pseudomonadota</taxon>
        <taxon>Alphaproteobacteria</taxon>
        <taxon>Rhodobacterales</taxon>
        <taxon>Paracoccaceae</taxon>
        <taxon>Vannielia</taxon>
    </lineage>
</organism>
<dbReference type="GO" id="GO:0043842">
    <property type="term" value="F:Kdo transferase activity"/>
    <property type="evidence" value="ECO:0007669"/>
    <property type="project" value="UniProtKB-EC"/>
</dbReference>
<dbReference type="Proteomes" id="UP000184932">
    <property type="component" value="Unassembled WGS sequence"/>
</dbReference>
<dbReference type="PANTHER" id="PTHR42755:SF1">
    <property type="entry name" value="3-DEOXY-D-MANNO-OCTULOSONIC ACID TRANSFERASE, MITOCHONDRIAL-RELATED"/>
    <property type="match status" value="1"/>
</dbReference>
<dbReference type="GO" id="GO:0009244">
    <property type="term" value="P:lipopolysaccharide core region biosynthetic process"/>
    <property type="evidence" value="ECO:0007669"/>
    <property type="project" value="UniProtKB-UniRule"/>
</dbReference>
<dbReference type="EC" id="2.4.99.12" evidence="1"/>
<dbReference type="UniPathway" id="UPA00958"/>
<keyword evidence="1 2" id="KW-0808">Transferase</keyword>
<name>A0A1N6HKS3_9RHOB</name>
<dbReference type="PANTHER" id="PTHR42755">
    <property type="entry name" value="3-DEOXY-MANNO-OCTULOSONATE CYTIDYLYLTRANSFERASE"/>
    <property type="match status" value="1"/>
</dbReference>
<comment type="pathway">
    <text evidence="1">Bacterial outer membrane biogenesis; LPS core biosynthesis.</text>
</comment>